<comment type="subcellular location">
    <subcellularLocation>
        <location evidence="1">Membrane</location>
        <topology evidence="1">Single-pass type I membrane protein</topology>
    </subcellularLocation>
</comment>
<keyword evidence="7" id="KW-1185">Reference proteome</keyword>
<dbReference type="PROSITE" id="PS50835">
    <property type="entry name" value="IG_LIKE"/>
    <property type="match status" value="1"/>
</dbReference>
<evidence type="ECO:0000256" key="6">
    <source>
        <dbReference type="ARBA" id="ARBA00023180"/>
    </source>
</evidence>
<keyword evidence="3" id="KW-0732">Signal</keyword>
<evidence type="ECO:0000313" key="7">
    <source>
        <dbReference type="Proteomes" id="UP000095280"/>
    </source>
</evidence>
<keyword evidence="4" id="KW-1133">Transmembrane helix</keyword>
<protein>
    <submittedName>
        <fullName evidence="8">Ig-like domain-containing protein</fullName>
    </submittedName>
</protein>
<reference evidence="8" key="1">
    <citation type="submission" date="2016-11" db="UniProtKB">
        <authorList>
            <consortium name="WormBaseParasite"/>
        </authorList>
    </citation>
    <scope>IDENTIFICATION</scope>
</reference>
<accession>A0A1I8H9P8</accession>
<dbReference type="InterPro" id="IPR007110">
    <property type="entry name" value="Ig-like_dom"/>
</dbReference>
<evidence type="ECO:0000313" key="8">
    <source>
        <dbReference type="WBParaSite" id="maker-uti_cns_0004974-snap-gene-0.7-mRNA-1"/>
    </source>
</evidence>
<evidence type="ECO:0000256" key="2">
    <source>
        <dbReference type="ARBA" id="ARBA00022692"/>
    </source>
</evidence>
<dbReference type="AlphaFoldDB" id="A0A1I8H9P8"/>
<evidence type="ECO:0000256" key="5">
    <source>
        <dbReference type="ARBA" id="ARBA00023136"/>
    </source>
</evidence>
<name>A0A1I8H9P8_9PLAT</name>
<keyword evidence="5" id="KW-0472">Membrane</keyword>
<evidence type="ECO:0000256" key="3">
    <source>
        <dbReference type="ARBA" id="ARBA00022729"/>
    </source>
</evidence>
<dbReference type="InterPro" id="IPR003599">
    <property type="entry name" value="Ig_sub"/>
</dbReference>
<organism evidence="7 8">
    <name type="scientific">Macrostomum lignano</name>
    <dbReference type="NCBI Taxonomy" id="282301"/>
    <lineage>
        <taxon>Eukaryota</taxon>
        <taxon>Metazoa</taxon>
        <taxon>Spiralia</taxon>
        <taxon>Lophotrochozoa</taxon>
        <taxon>Platyhelminthes</taxon>
        <taxon>Rhabditophora</taxon>
        <taxon>Macrostomorpha</taxon>
        <taxon>Macrostomida</taxon>
        <taxon>Macrostomidae</taxon>
        <taxon>Macrostomum</taxon>
    </lineage>
</organism>
<dbReference type="InterPro" id="IPR039311">
    <property type="entry name" value="FAM187A/B"/>
</dbReference>
<sequence length="546" mass="61523">MRSPLRLLLAAIAVLSSPQPVRCSCSDPLFSPLTAIKRDAFLLTEGESLRLSCGVCGDCLPASDRRCYDHKNQVWMSEEDRQKAQIRSRTKTKPVTGDGTGKQGSNAKLGKRQRFRNFMKRMKERANRAKKRLLKVALTTRRYMEIAVQRFDRLRRLGFESDSGVGILKELWSPTASDSELQWFVETADGQVSKVKHESGGRVLIFDMLVISRANLGSTGLYTCQFRGKMRARFVVTVVAGGVEPYREFEPGSGRSLQPKLLSKGNLEVYTRWMDQTRSLLLQIPNSPIVNGTVSAYNLSITWGICYVKQLDADRPVVPEGNPLLKLIPQGLPCRSHLLPVSVRSLRSVIKRPSETRKIRTHVRVHFSEFSFGLTETKYTTVSPPPLSVESSLIKRSFMIAKQGEFVSLQCPLTRTLRTLIAWFTLPNDTERLRIETAEIVAGIMDPYSLRENSSGRVFTDPGGNLNIADVKKTQDQRKYYCLHKGRVVGYVNLIIRHAKEESHIMYITSLVMNVLRVASPLVITASIIFLTLVSASNMFEPQVPW</sequence>
<dbReference type="PANTHER" id="PTHR32178">
    <property type="entry name" value="FAM187"/>
    <property type="match status" value="1"/>
</dbReference>
<dbReference type="OrthoDB" id="6434091at2759"/>
<dbReference type="SMART" id="SM00409">
    <property type="entry name" value="IG"/>
    <property type="match status" value="2"/>
</dbReference>
<dbReference type="WBParaSite" id="maker-uti_cns_0004974-snap-gene-0.7-mRNA-1">
    <property type="protein sequence ID" value="maker-uti_cns_0004974-snap-gene-0.7-mRNA-1"/>
    <property type="gene ID" value="maker-uti_cns_0004974-snap-gene-0.7"/>
</dbReference>
<keyword evidence="6" id="KW-0325">Glycoprotein</keyword>
<evidence type="ECO:0000256" key="1">
    <source>
        <dbReference type="ARBA" id="ARBA00004479"/>
    </source>
</evidence>
<proteinExistence type="predicted"/>
<dbReference type="PANTHER" id="PTHR32178:SF6">
    <property type="entry name" value="IG-LIKE DOMAIN-CONTAINING PROTEIN"/>
    <property type="match status" value="1"/>
</dbReference>
<dbReference type="GO" id="GO:0016020">
    <property type="term" value="C:membrane"/>
    <property type="evidence" value="ECO:0007669"/>
    <property type="project" value="UniProtKB-SubCell"/>
</dbReference>
<keyword evidence="2" id="KW-0812">Transmembrane</keyword>
<dbReference type="Proteomes" id="UP000095280">
    <property type="component" value="Unplaced"/>
</dbReference>
<evidence type="ECO:0000256" key="4">
    <source>
        <dbReference type="ARBA" id="ARBA00022989"/>
    </source>
</evidence>